<comment type="caution">
    <text evidence="1">The sequence shown here is derived from an EMBL/GenBank/DDBJ whole genome shotgun (WGS) entry which is preliminary data.</text>
</comment>
<dbReference type="EMBL" id="JACHMY010000001">
    <property type="protein sequence ID" value="MBB5835990.1"/>
    <property type="molecule type" value="Genomic_DNA"/>
</dbReference>
<proteinExistence type="predicted"/>
<organism evidence="1 2">
    <name type="scientific">Kribbella italica</name>
    <dbReference type="NCBI Taxonomy" id="1540520"/>
    <lineage>
        <taxon>Bacteria</taxon>
        <taxon>Bacillati</taxon>
        <taxon>Actinomycetota</taxon>
        <taxon>Actinomycetes</taxon>
        <taxon>Propionibacteriales</taxon>
        <taxon>Kribbellaceae</taxon>
        <taxon>Kribbella</taxon>
    </lineage>
</organism>
<reference evidence="1 2" key="1">
    <citation type="submission" date="2020-08" db="EMBL/GenBank/DDBJ databases">
        <title>Sequencing the genomes of 1000 actinobacteria strains.</title>
        <authorList>
            <person name="Klenk H.-P."/>
        </authorList>
    </citation>
    <scope>NUCLEOTIDE SEQUENCE [LARGE SCALE GENOMIC DNA]</scope>
    <source>
        <strain evidence="1 2">DSM 28967</strain>
    </source>
</reference>
<name>A0A7W9J6E1_9ACTN</name>
<protein>
    <submittedName>
        <fullName evidence="1">Uncharacterized protein</fullName>
    </submittedName>
</protein>
<dbReference type="RefSeq" id="WP_184795560.1">
    <property type="nucleotide sequence ID" value="NZ_JACHMY010000001.1"/>
</dbReference>
<gene>
    <name evidence="1" type="ORF">HDA39_002724</name>
</gene>
<accession>A0A7W9J6E1</accession>
<evidence type="ECO:0000313" key="2">
    <source>
        <dbReference type="Proteomes" id="UP000549971"/>
    </source>
</evidence>
<dbReference type="AlphaFoldDB" id="A0A7W9J6E1"/>
<evidence type="ECO:0000313" key="1">
    <source>
        <dbReference type="EMBL" id="MBB5835990.1"/>
    </source>
</evidence>
<dbReference type="Proteomes" id="UP000549971">
    <property type="component" value="Unassembled WGS sequence"/>
</dbReference>
<keyword evidence="2" id="KW-1185">Reference proteome</keyword>
<sequence>MTAAGETALRVQVWFGEYTIADYIETPALAARYAEAMSTRFPSLRITVTPLPAADQISTPTARLWT</sequence>